<dbReference type="PROSITE" id="PS00463">
    <property type="entry name" value="ZN2_CY6_FUNGAL_1"/>
    <property type="match status" value="1"/>
</dbReference>
<reference evidence="9 10" key="1">
    <citation type="submission" date="2014-04" db="EMBL/GenBank/DDBJ databases">
        <authorList>
            <consortium name="DOE Joint Genome Institute"/>
            <person name="Kuo A."/>
            <person name="Zuccaro A."/>
            <person name="Kohler A."/>
            <person name="Nagy L.G."/>
            <person name="Floudas D."/>
            <person name="Copeland A."/>
            <person name="Barry K.W."/>
            <person name="Cichocki N."/>
            <person name="Veneault-Fourrey C."/>
            <person name="LaButti K."/>
            <person name="Lindquist E.A."/>
            <person name="Lipzen A."/>
            <person name="Lundell T."/>
            <person name="Morin E."/>
            <person name="Murat C."/>
            <person name="Sun H."/>
            <person name="Tunlid A."/>
            <person name="Henrissat B."/>
            <person name="Grigoriev I.V."/>
            <person name="Hibbett D.S."/>
            <person name="Martin F."/>
            <person name="Nordberg H.P."/>
            <person name="Cantor M.N."/>
            <person name="Hua S.X."/>
        </authorList>
    </citation>
    <scope>NUCLEOTIDE SEQUENCE [LARGE SCALE GENOMIC DNA]</scope>
    <source>
        <strain evidence="9 10">MAFF 305830</strain>
    </source>
</reference>
<dbReference type="Pfam" id="PF04082">
    <property type="entry name" value="Fungal_trans"/>
    <property type="match status" value="1"/>
</dbReference>
<evidence type="ECO:0000313" key="10">
    <source>
        <dbReference type="Proteomes" id="UP000054097"/>
    </source>
</evidence>
<organism evidence="9 10">
    <name type="scientific">Serendipita vermifera MAFF 305830</name>
    <dbReference type="NCBI Taxonomy" id="933852"/>
    <lineage>
        <taxon>Eukaryota</taxon>
        <taxon>Fungi</taxon>
        <taxon>Dikarya</taxon>
        <taxon>Basidiomycota</taxon>
        <taxon>Agaricomycotina</taxon>
        <taxon>Agaricomycetes</taxon>
        <taxon>Sebacinales</taxon>
        <taxon>Serendipitaceae</taxon>
        <taxon>Serendipita</taxon>
    </lineage>
</organism>
<feature type="region of interest" description="Disordered" evidence="7">
    <location>
        <begin position="856"/>
        <end position="878"/>
    </location>
</feature>
<name>A0A0C3B234_SERVB</name>
<evidence type="ECO:0000256" key="2">
    <source>
        <dbReference type="ARBA" id="ARBA00022723"/>
    </source>
</evidence>
<dbReference type="OrthoDB" id="3163292at2759"/>
<proteinExistence type="predicted"/>
<keyword evidence="4" id="KW-0238">DNA-binding</keyword>
<accession>A0A0C3B234</accession>
<evidence type="ECO:0000256" key="3">
    <source>
        <dbReference type="ARBA" id="ARBA00023015"/>
    </source>
</evidence>
<evidence type="ECO:0000256" key="1">
    <source>
        <dbReference type="ARBA" id="ARBA00004123"/>
    </source>
</evidence>
<keyword evidence="3" id="KW-0805">Transcription regulation</keyword>
<keyword evidence="2" id="KW-0479">Metal-binding</keyword>
<dbReference type="Gene3D" id="4.10.240.10">
    <property type="entry name" value="Zn(2)-C6 fungal-type DNA-binding domain"/>
    <property type="match status" value="1"/>
</dbReference>
<feature type="region of interest" description="Disordered" evidence="7">
    <location>
        <begin position="276"/>
        <end position="298"/>
    </location>
</feature>
<dbReference type="EMBL" id="KN824283">
    <property type="protein sequence ID" value="KIM30895.1"/>
    <property type="molecule type" value="Genomic_DNA"/>
</dbReference>
<feature type="region of interest" description="Disordered" evidence="7">
    <location>
        <begin position="103"/>
        <end position="253"/>
    </location>
</feature>
<dbReference type="Proteomes" id="UP000054097">
    <property type="component" value="Unassembled WGS sequence"/>
</dbReference>
<dbReference type="GO" id="GO:0008270">
    <property type="term" value="F:zinc ion binding"/>
    <property type="evidence" value="ECO:0007669"/>
    <property type="project" value="InterPro"/>
</dbReference>
<dbReference type="GO" id="GO:0000981">
    <property type="term" value="F:DNA-binding transcription factor activity, RNA polymerase II-specific"/>
    <property type="evidence" value="ECO:0007669"/>
    <property type="project" value="InterPro"/>
</dbReference>
<feature type="region of interest" description="Disordered" evidence="7">
    <location>
        <begin position="718"/>
        <end position="771"/>
    </location>
</feature>
<dbReference type="InterPro" id="IPR051089">
    <property type="entry name" value="prtT"/>
</dbReference>
<dbReference type="InterPro" id="IPR036864">
    <property type="entry name" value="Zn2-C6_fun-type_DNA-bd_sf"/>
</dbReference>
<dbReference type="CDD" id="cd00067">
    <property type="entry name" value="GAL4"/>
    <property type="match status" value="1"/>
</dbReference>
<feature type="domain" description="Zn(2)-C6 fungal-type" evidence="8">
    <location>
        <begin position="66"/>
        <end position="99"/>
    </location>
</feature>
<dbReference type="InterPro" id="IPR001138">
    <property type="entry name" value="Zn2Cys6_DnaBD"/>
</dbReference>
<sequence length="919" mass="100923">MMDAIQSTLSLVVDDDDDMGLEGSMSPPSATTANAMNGAQLAAAMGQAGAIAGSGGKQPVVRSARACTVCRNAKMRCIGADDGAQQCQRCKRQNLECIFEKHRRGRKPGSKLEREMKAKGKDAGSGAATNKSSNSASASTTGPRTSLPPLHGSNKNGGPAPPSHQPPPIQTSYKPQQQQQVVQSVQQLQQQPPLDLIPSDHPHSHGSGSSGVGSTPTHVYDMPFQVTYPSSDTRQTERDNNSIGGEESTPDADDAIYPARVVDRETKRHSFFRTILNPSDTSDRANVPGEPPKTDAERAQANFSPSRPIVLDANVQDPIAVGLLDEQEARVLFDLVFMRLNGFINLFDPRLHTVPYVRSRSPFLFSCIIMAGCKFWKAELYRQCQQIAHSFAYKAFAEGWQSVEVVQAFACLTYWKEPDDTRTWTYIGYACRMAVELGLNTYVGRPEGESEEQKRERRNRERTYLVLWVHDRALSMQTGRNWMLPEDDLVRHAKTWHEDSPMRPEDVIVAAMVNLRQIAAETTDVYRMQKGGMQQGHYSDVNHEILLHGCNSKLTAWMDLWDAELKRAVGQPFHYSFLGFFRLHVRLFLNSLGLQSSSTPLGRTSPSLQSLSICYTSAIQSLEIVTRQFSPWGLLRYGQDSMTVMSAYSAVFLIKLLRRTAVLNELSHTAAQDIHNLITQTADAYQEAALLAVSSSSAAYHARFLRAMLAKDAEWKIHRPGRPSMSSSRASPDGMDEDRHGGPLTTPTTAIGPYPPTPIRTNSTGHSGMHHPTSPHYTTFSGAPHPAAPPALHTPQMSPIETKPIIYRNGSVAPTSNGATAIATARAGAYPHYNMGMDYPTHGHSSMVQQQQQYPAATALQAQQQQPGGGNNSHPISSELDMRYSRTILTELGYPPMGVDPVAEWFTQVMGPSSCAGLP</sequence>
<dbReference type="GO" id="GO:0005634">
    <property type="term" value="C:nucleus"/>
    <property type="evidence" value="ECO:0007669"/>
    <property type="project" value="UniProtKB-SubCell"/>
</dbReference>
<dbReference type="PANTHER" id="PTHR31845:SF19">
    <property type="entry name" value="TRANSCRIPTION FACTOR DOMAIN-CONTAINING PROTEIN"/>
    <property type="match status" value="1"/>
</dbReference>
<feature type="compositionally biased region" description="Low complexity" evidence="7">
    <location>
        <begin position="124"/>
        <end position="142"/>
    </location>
</feature>
<evidence type="ECO:0000256" key="7">
    <source>
        <dbReference type="SAM" id="MobiDB-lite"/>
    </source>
</evidence>
<gene>
    <name evidence="9" type="ORF">M408DRAFT_272137</name>
</gene>
<dbReference type="SMART" id="SM00066">
    <property type="entry name" value="GAL4"/>
    <property type="match status" value="1"/>
</dbReference>
<dbReference type="SMART" id="SM00906">
    <property type="entry name" value="Fungal_trans"/>
    <property type="match status" value="1"/>
</dbReference>
<comment type="subcellular location">
    <subcellularLocation>
        <location evidence="1">Nucleus</location>
    </subcellularLocation>
</comment>
<dbReference type="CDD" id="cd12148">
    <property type="entry name" value="fungal_TF_MHR"/>
    <property type="match status" value="1"/>
</dbReference>
<evidence type="ECO:0000259" key="8">
    <source>
        <dbReference type="PROSITE" id="PS50048"/>
    </source>
</evidence>
<reference evidence="10" key="2">
    <citation type="submission" date="2015-01" db="EMBL/GenBank/DDBJ databases">
        <title>Evolutionary Origins and Diversification of the Mycorrhizal Mutualists.</title>
        <authorList>
            <consortium name="DOE Joint Genome Institute"/>
            <consortium name="Mycorrhizal Genomics Consortium"/>
            <person name="Kohler A."/>
            <person name="Kuo A."/>
            <person name="Nagy L.G."/>
            <person name="Floudas D."/>
            <person name="Copeland A."/>
            <person name="Barry K.W."/>
            <person name="Cichocki N."/>
            <person name="Veneault-Fourrey C."/>
            <person name="LaButti K."/>
            <person name="Lindquist E.A."/>
            <person name="Lipzen A."/>
            <person name="Lundell T."/>
            <person name="Morin E."/>
            <person name="Murat C."/>
            <person name="Riley R."/>
            <person name="Ohm R."/>
            <person name="Sun H."/>
            <person name="Tunlid A."/>
            <person name="Henrissat B."/>
            <person name="Grigoriev I.V."/>
            <person name="Hibbett D.S."/>
            <person name="Martin F."/>
        </authorList>
    </citation>
    <scope>NUCLEOTIDE SEQUENCE [LARGE SCALE GENOMIC DNA]</scope>
    <source>
        <strain evidence="10">MAFF 305830</strain>
    </source>
</reference>
<keyword evidence="6" id="KW-0539">Nucleus</keyword>
<dbReference type="PANTHER" id="PTHR31845">
    <property type="entry name" value="FINGER DOMAIN PROTEIN, PUTATIVE-RELATED"/>
    <property type="match status" value="1"/>
</dbReference>
<evidence type="ECO:0000256" key="4">
    <source>
        <dbReference type="ARBA" id="ARBA00023125"/>
    </source>
</evidence>
<dbReference type="GO" id="GO:0000976">
    <property type="term" value="F:transcription cis-regulatory region binding"/>
    <property type="evidence" value="ECO:0007669"/>
    <property type="project" value="TreeGrafter"/>
</dbReference>
<feature type="compositionally biased region" description="Low complexity" evidence="7">
    <location>
        <begin position="175"/>
        <end position="196"/>
    </location>
</feature>
<dbReference type="HOGENOM" id="CLU_017865_0_0_1"/>
<evidence type="ECO:0000256" key="5">
    <source>
        <dbReference type="ARBA" id="ARBA00023163"/>
    </source>
</evidence>
<dbReference type="PROSITE" id="PS50048">
    <property type="entry name" value="ZN2_CY6_FUNGAL_2"/>
    <property type="match status" value="1"/>
</dbReference>
<evidence type="ECO:0000256" key="6">
    <source>
        <dbReference type="ARBA" id="ARBA00023242"/>
    </source>
</evidence>
<protein>
    <recommendedName>
        <fullName evidence="8">Zn(2)-C6 fungal-type domain-containing protein</fullName>
    </recommendedName>
</protein>
<keyword evidence="10" id="KW-1185">Reference proteome</keyword>
<feature type="compositionally biased region" description="Pro residues" evidence="7">
    <location>
        <begin position="159"/>
        <end position="169"/>
    </location>
</feature>
<evidence type="ECO:0000313" key="9">
    <source>
        <dbReference type="EMBL" id="KIM30895.1"/>
    </source>
</evidence>
<dbReference type="GO" id="GO:0006351">
    <property type="term" value="P:DNA-templated transcription"/>
    <property type="evidence" value="ECO:0007669"/>
    <property type="project" value="InterPro"/>
</dbReference>
<feature type="compositionally biased region" description="Basic and acidic residues" evidence="7">
    <location>
        <begin position="110"/>
        <end position="122"/>
    </location>
</feature>
<keyword evidence="5" id="KW-0804">Transcription</keyword>
<dbReference type="AlphaFoldDB" id="A0A0C3B234"/>
<feature type="compositionally biased region" description="Low complexity" evidence="7">
    <location>
        <begin position="856"/>
        <end position="866"/>
    </location>
</feature>
<dbReference type="STRING" id="933852.A0A0C3B234"/>
<dbReference type="InterPro" id="IPR007219">
    <property type="entry name" value="XnlR_reg_dom"/>
</dbReference>
<dbReference type="SUPFAM" id="SSF57701">
    <property type="entry name" value="Zn2/Cys6 DNA-binding domain"/>
    <property type="match status" value="1"/>
</dbReference>